<dbReference type="PANTHER" id="PTHR35458:SF8">
    <property type="entry name" value="SLR0650 PROTEIN"/>
    <property type="match status" value="1"/>
</dbReference>
<name>A0A0G1JL33_9BACT</name>
<organism evidence="3 4">
    <name type="scientific">Candidatus Collierbacteria bacterium GW2011_GWB1_44_6</name>
    <dbReference type="NCBI Taxonomy" id="1618384"/>
    <lineage>
        <taxon>Bacteria</taxon>
        <taxon>Candidatus Collieribacteriota</taxon>
    </lineage>
</organism>
<dbReference type="Gene3D" id="3.40.50.1010">
    <property type="entry name" value="5'-nuclease"/>
    <property type="match status" value="1"/>
</dbReference>
<reference evidence="3 4" key="1">
    <citation type="journal article" date="2015" name="Nature">
        <title>rRNA introns, odd ribosomes, and small enigmatic genomes across a large radiation of phyla.</title>
        <authorList>
            <person name="Brown C.T."/>
            <person name="Hug L.A."/>
            <person name="Thomas B.C."/>
            <person name="Sharon I."/>
            <person name="Castelle C.J."/>
            <person name="Singh A."/>
            <person name="Wilkins M.J."/>
            <person name="Williams K.H."/>
            <person name="Banfield J.F."/>
        </authorList>
    </citation>
    <scope>NUCLEOTIDE SEQUENCE [LARGE SCALE GENOMIC DNA]</scope>
</reference>
<evidence type="ECO:0000313" key="4">
    <source>
        <dbReference type="Proteomes" id="UP000034835"/>
    </source>
</evidence>
<feature type="compositionally biased region" description="Basic and acidic residues" evidence="1">
    <location>
        <begin position="186"/>
        <end position="205"/>
    </location>
</feature>
<comment type="caution">
    <text evidence="3">The sequence shown here is derived from an EMBL/GenBank/DDBJ whole genome shotgun (WGS) entry which is preliminary data.</text>
</comment>
<gene>
    <name evidence="3" type="ORF">UW68_C0042G0004</name>
</gene>
<evidence type="ECO:0000256" key="1">
    <source>
        <dbReference type="SAM" id="MobiDB-lite"/>
    </source>
</evidence>
<dbReference type="Pfam" id="PF01936">
    <property type="entry name" value="NYN"/>
    <property type="match status" value="1"/>
</dbReference>
<dbReference type="InterPro" id="IPR021139">
    <property type="entry name" value="NYN"/>
</dbReference>
<feature type="region of interest" description="Disordered" evidence="1">
    <location>
        <begin position="180"/>
        <end position="221"/>
    </location>
</feature>
<dbReference type="GO" id="GO:0004540">
    <property type="term" value="F:RNA nuclease activity"/>
    <property type="evidence" value="ECO:0007669"/>
    <property type="project" value="InterPro"/>
</dbReference>
<accession>A0A0G1JL33</accession>
<evidence type="ECO:0000313" key="3">
    <source>
        <dbReference type="EMBL" id="KKT72266.1"/>
    </source>
</evidence>
<sequence>MENKRETIYAFIDSQNLNLGVRNDLRTKDGKHFRYKGWNLDFGKFYQYLRETMHVEKAFIFIGFVPENQELYDSLIRDGYELIYKPILEIAHKEGSDIKVKGNIDAELVLHTMINIPKYDKAVIVSGDGDFLCLIEYLEQQKKLSKIVIPNIWTYSSLLEKYEGYFVHMNDLKKKLRYAPRKKVQKPGEGEVPAKSKTSTEKVKSETVPQNDGKGPKYFGM</sequence>
<proteinExistence type="predicted"/>
<dbReference type="InterPro" id="IPR047140">
    <property type="entry name" value="LabA"/>
</dbReference>
<dbReference type="EMBL" id="LCJG01000042">
    <property type="protein sequence ID" value="KKT72266.1"/>
    <property type="molecule type" value="Genomic_DNA"/>
</dbReference>
<dbReference type="PANTHER" id="PTHR35458">
    <property type="entry name" value="SLR0755 PROTEIN"/>
    <property type="match status" value="1"/>
</dbReference>
<protein>
    <recommendedName>
        <fullName evidence="2">NYN domain-containing protein</fullName>
    </recommendedName>
</protein>
<dbReference type="STRING" id="1618384.UW68_C0042G0004"/>
<dbReference type="Proteomes" id="UP000034835">
    <property type="component" value="Unassembled WGS sequence"/>
</dbReference>
<feature type="domain" description="NYN" evidence="2">
    <location>
        <begin position="10"/>
        <end position="144"/>
    </location>
</feature>
<dbReference type="AlphaFoldDB" id="A0A0G1JL33"/>
<evidence type="ECO:0000259" key="2">
    <source>
        <dbReference type="Pfam" id="PF01936"/>
    </source>
</evidence>